<evidence type="ECO:0000259" key="1">
    <source>
        <dbReference type="PROSITE" id="PS50969"/>
    </source>
</evidence>
<dbReference type="EMBL" id="CAJJDN010000008">
    <property type="protein sequence ID" value="CAD8054584.1"/>
    <property type="molecule type" value="Genomic_DNA"/>
</dbReference>
<dbReference type="AlphaFoldDB" id="A0A8S1KUE3"/>
<comment type="caution">
    <text evidence="2">The sequence shown here is derived from an EMBL/GenBank/DDBJ whole genome shotgun (WGS) entry which is preliminary data.</text>
</comment>
<dbReference type="Proteomes" id="UP000692954">
    <property type="component" value="Unassembled WGS sequence"/>
</dbReference>
<protein>
    <recommendedName>
        <fullName evidence="1">FCP1 homology domain-containing protein</fullName>
    </recommendedName>
</protein>
<name>A0A8S1KUE3_9CILI</name>
<sequence>MKHQSLKRNHQKCQNITKYLFLLVTQEDYADFILDQIDKENIIGYRLYCQYKNDTYSLNIDKIHRDLQKTIIIDDLSKKFKFQPDEIQITCQYPDLDEQLCFFFILYLIQIIGKKIQDLSLVSRKFNYQLQIITIKDINSDFQLCLIFD</sequence>
<dbReference type="OrthoDB" id="287041at2759"/>
<evidence type="ECO:0000313" key="3">
    <source>
        <dbReference type="Proteomes" id="UP000692954"/>
    </source>
</evidence>
<dbReference type="InterPro" id="IPR004274">
    <property type="entry name" value="FCP1_dom"/>
</dbReference>
<reference evidence="2" key="1">
    <citation type="submission" date="2021-01" db="EMBL/GenBank/DDBJ databases">
        <authorList>
            <consortium name="Genoscope - CEA"/>
            <person name="William W."/>
        </authorList>
    </citation>
    <scope>NUCLEOTIDE SEQUENCE</scope>
</reference>
<gene>
    <name evidence="2" type="ORF">PSON_ATCC_30995.1.T0080369</name>
</gene>
<dbReference type="Pfam" id="PF03031">
    <property type="entry name" value="NIF"/>
    <property type="match status" value="1"/>
</dbReference>
<evidence type="ECO:0000313" key="2">
    <source>
        <dbReference type="EMBL" id="CAD8054584.1"/>
    </source>
</evidence>
<dbReference type="PROSITE" id="PS50969">
    <property type="entry name" value="FCP1"/>
    <property type="match status" value="1"/>
</dbReference>
<organism evidence="2 3">
    <name type="scientific">Paramecium sonneborni</name>
    <dbReference type="NCBI Taxonomy" id="65129"/>
    <lineage>
        <taxon>Eukaryota</taxon>
        <taxon>Sar</taxon>
        <taxon>Alveolata</taxon>
        <taxon>Ciliophora</taxon>
        <taxon>Intramacronucleata</taxon>
        <taxon>Oligohymenophorea</taxon>
        <taxon>Peniculida</taxon>
        <taxon>Parameciidae</taxon>
        <taxon>Paramecium</taxon>
    </lineage>
</organism>
<proteinExistence type="predicted"/>
<accession>A0A8S1KUE3</accession>
<keyword evidence="3" id="KW-1185">Reference proteome</keyword>
<feature type="domain" description="FCP1 homology" evidence="1">
    <location>
        <begin position="1"/>
        <end position="112"/>
    </location>
</feature>